<evidence type="ECO:0000313" key="2">
    <source>
        <dbReference type="Proteomes" id="UP000199028"/>
    </source>
</evidence>
<dbReference type="OrthoDB" id="6181299at2"/>
<keyword evidence="2" id="KW-1185">Reference proteome</keyword>
<dbReference type="EMBL" id="FOFT01000007">
    <property type="protein sequence ID" value="SER84277.1"/>
    <property type="molecule type" value="Genomic_DNA"/>
</dbReference>
<reference evidence="2" key="1">
    <citation type="submission" date="2016-10" db="EMBL/GenBank/DDBJ databases">
        <authorList>
            <person name="Varghese N."/>
            <person name="Submissions S."/>
        </authorList>
    </citation>
    <scope>NUCLEOTIDE SEQUENCE [LARGE SCALE GENOMIC DNA]</scope>
    <source>
        <strain evidence="2">CGMCC 4.578</strain>
    </source>
</reference>
<dbReference type="Proteomes" id="UP000199028">
    <property type="component" value="Unassembled WGS sequence"/>
</dbReference>
<gene>
    <name evidence="1" type="ORF">SAMN05216195_10762</name>
</gene>
<proteinExistence type="predicted"/>
<organism evidence="1 2">
    <name type="scientific">Lentzea flaviverrucosa</name>
    <dbReference type="NCBI Taxonomy" id="200379"/>
    <lineage>
        <taxon>Bacteria</taxon>
        <taxon>Bacillati</taxon>
        <taxon>Actinomycetota</taxon>
        <taxon>Actinomycetes</taxon>
        <taxon>Pseudonocardiales</taxon>
        <taxon>Pseudonocardiaceae</taxon>
        <taxon>Lentzea</taxon>
    </lineage>
</organism>
<dbReference type="AlphaFoldDB" id="A0A1H9SH18"/>
<accession>A0A1H9SH18</accession>
<dbReference type="RefSeq" id="WP_090066844.1">
    <property type="nucleotide sequence ID" value="NZ_FOFT01000007.1"/>
</dbReference>
<protein>
    <submittedName>
        <fullName evidence="1">Uncharacterized protein</fullName>
    </submittedName>
</protein>
<evidence type="ECO:0000313" key="1">
    <source>
        <dbReference type="EMBL" id="SER84277.1"/>
    </source>
</evidence>
<sequence>MHSPELLLTKRFGGDRPGLLLLGIEKAAVPVTVVAAEVLAQEIKQLPLLDEFVLRLLKTGVGAVPDIAAFLGLERELVEVAVADQYREGAVAFGAAPGDLLLTARGEQLAREHESVRPVQKTFKVVFDRLTWSVATYEERALISKSSAVADGRILLPGQRTTRVKREDISPAAVNSILRQPGRSASIDVLDVIDVTPSTYKYMPVDVLVYGDEESGDVETAVVVDGDHSEKHDSVLGRLGGVAKLGFRIEPAGPHPALPPGVEVQRVQGAPLEESSPPVCGIGVWEHQLVLTAALQSATERLLIATDLAVCSVVDAHFLSRLEQRLRARVQVDLVVARCDEVTEAALGRLAQRSRYRLNLHRPEGEVRNTLVYDGNWVVSDFPWLSYRGAARPFRAYEGTVVAVQEEADREYAALLPPVES</sequence>
<name>A0A1H9SH18_9PSEU</name>